<accession>A0AAD4Q271</accession>
<dbReference type="Proteomes" id="UP001201262">
    <property type="component" value="Unassembled WGS sequence"/>
</dbReference>
<evidence type="ECO:0000313" key="2">
    <source>
        <dbReference type="Proteomes" id="UP001201262"/>
    </source>
</evidence>
<name>A0AAD4Q271_9EURO</name>
<reference evidence="1" key="1">
    <citation type="submission" date="2021-12" db="EMBL/GenBank/DDBJ databases">
        <title>Convergent genome expansion in fungi linked to evolution of root-endophyte symbiosis.</title>
        <authorList>
            <consortium name="DOE Joint Genome Institute"/>
            <person name="Ke Y.-H."/>
            <person name="Bonito G."/>
            <person name="Liao H.-L."/>
            <person name="Looney B."/>
            <person name="Rojas-Flechas A."/>
            <person name="Nash J."/>
            <person name="Hameed K."/>
            <person name="Schadt C."/>
            <person name="Martin F."/>
            <person name="Crous P.W."/>
            <person name="Miettinen O."/>
            <person name="Magnuson J.K."/>
            <person name="Labbe J."/>
            <person name="Jacobson D."/>
            <person name="Doktycz M.J."/>
            <person name="Veneault-Fourrey C."/>
            <person name="Kuo A."/>
            <person name="Mondo S."/>
            <person name="Calhoun S."/>
            <person name="Riley R."/>
            <person name="Ohm R."/>
            <person name="LaButti K."/>
            <person name="Andreopoulos B."/>
            <person name="Pangilinan J."/>
            <person name="Nolan M."/>
            <person name="Tritt A."/>
            <person name="Clum A."/>
            <person name="Lipzen A."/>
            <person name="Daum C."/>
            <person name="Barry K."/>
            <person name="Grigoriev I.V."/>
            <person name="Vilgalys R."/>
        </authorList>
    </citation>
    <scope>NUCLEOTIDE SEQUENCE</scope>
    <source>
        <strain evidence="1">PMI_201</strain>
    </source>
</reference>
<evidence type="ECO:0000313" key="1">
    <source>
        <dbReference type="EMBL" id="KAH8699313.1"/>
    </source>
</evidence>
<dbReference type="EMBL" id="JAJTJA010000005">
    <property type="protein sequence ID" value="KAH8699313.1"/>
    <property type="molecule type" value="Genomic_DNA"/>
</dbReference>
<dbReference type="RefSeq" id="XP_046073777.1">
    <property type="nucleotide sequence ID" value="XM_046220348.1"/>
</dbReference>
<gene>
    <name evidence="1" type="ORF">BGW36DRAFT_426974</name>
</gene>
<dbReference type="AlphaFoldDB" id="A0AAD4Q271"/>
<keyword evidence="2" id="KW-1185">Reference proteome</keyword>
<comment type="caution">
    <text evidence="1">The sequence shown here is derived from an EMBL/GenBank/DDBJ whole genome shotgun (WGS) entry which is preliminary data.</text>
</comment>
<protein>
    <submittedName>
        <fullName evidence="1">Uncharacterized protein</fullName>
    </submittedName>
</protein>
<sequence length="149" mass="16284">MSSPYNELNGDSLYATNDNKTDTEGVLVTGAAPGIFFFDNSTGHLATVSDISSETRFGYTLYSNYTGSVRFDVLENHNTTTVYYPKFAFVQNDGGWFVPLANLSFIWCQEGSHVDDPLYMPGSVALSLTRVVDDCYTISSLTGVDPSSL</sequence>
<proteinExistence type="predicted"/>
<organism evidence="1 2">
    <name type="scientific">Talaromyces proteolyticus</name>
    <dbReference type="NCBI Taxonomy" id="1131652"/>
    <lineage>
        <taxon>Eukaryota</taxon>
        <taxon>Fungi</taxon>
        <taxon>Dikarya</taxon>
        <taxon>Ascomycota</taxon>
        <taxon>Pezizomycotina</taxon>
        <taxon>Eurotiomycetes</taxon>
        <taxon>Eurotiomycetidae</taxon>
        <taxon>Eurotiales</taxon>
        <taxon>Trichocomaceae</taxon>
        <taxon>Talaromyces</taxon>
        <taxon>Talaromyces sect. Bacilispori</taxon>
    </lineage>
</organism>
<dbReference type="GeneID" id="70250635"/>